<keyword evidence="5" id="KW-1035">Host cytoplasm</keyword>
<evidence type="ECO:0000313" key="10">
    <source>
        <dbReference type="Proteomes" id="UP000316083"/>
    </source>
</evidence>
<dbReference type="EMBL" id="VITF01000004">
    <property type="protein sequence ID" value="TWA69915.1"/>
    <property type="molecule type" value="Genomic_DNA"/>
</dbReference>
<dbReference type="SUPFAM" id="SSF53955">
    <property type="entry name" value="Lysozyme-like"/>
    <property type="match status" value="1"/>
</dbReference>
<dbReference type="InterPro" id="IPR034690">
    <property type="entry name" value="Endolysin_T4_type"/>
</dbReference>
<dbReference type="InterPro" id="IPR023346">
    <property type="entry name" value="Lysozyme-like_dom_sf"/>
</dbReference>
<dbReference type="HAMAP" id="MF_04110">
    <property type="entry name" value="ENDOLYSIN_T4"/>
    <property type="match status" value="1"/>
</dbReference>
<dbReference type="GO" id="GO:0031640">
    <property type="term" value="P:killing of cells of another organism"/>
    <property type="evidence" value="ECO:0007669"/>
    <property type="project" value="UniProtKB-KW"/>
</dbReference>
<keyword evidence="6 7" id="KW-0326">Glycosidase</keyword>
<evidence type="ECO:0000256" key="8">
    <source>
        <dbReference type="SAM" id="Phobius"/>
    </source>
</evidence>
<accession>A0A560BBA2</accession>
<dbReference type="Pfam" id="PF00959">
    <property type="entry name" value="Phage_lysozyme"/>
    <property type="match status" value="1"/>
</dbReference>
<keyword evidence="3 7" id="KW-0081">Bacteriolytic enzyme</keyword>
<keyword evidence="8" id="KW-0812">Transmembrane</keyword>
<evidence type="ECO:0000256" key="7">
    <source>
        <dbReference type="RuleBase" id="RU003788"/>
    </source>
</evidence>
<dbReference type="InterPro" id="IPR033907">
    <property type="entry name" value="Endolysin_autolysin"/>
</dbReference>
<evidence type="ECO:0000313" key="9">
    <source>
        <dbReference type="EMBL" id="TWA69915.1"/>
    </source>
</evidence>
<dbReference type="GO" id="GO:0042742">
    <property type="term" value="P:defense response to bacterium"/>
    <property type="evidence" value="ECO:0007669"/>
    <property type="project" value="UniProtKB-KW"/>
</dbReference>
<evidence type="ECO:0000256" key="3">
    <source>
        <dbReference type="ARBA" id="ARBA00022638"/>
    </source>
</evidence>
<dbReference type="PANTHER" id="PTHR38107:SF3">
    <property type="entry name" value="LYSOZYME RRRD-RELATED"/>
    <property type="match status" value="1"/>
</dbReference>
<organism evidence="9 10">
    <name type="scientific">Azospirillum brasilense</name>
    <dbReference type="NCBI Taxonomy" id="192"/>
    <lineage>
        <taxon>Bacteria</taxon>
        <taxon>Pseudomonadati</taxon>
        <taxon>Pseudomonadota</taxon>
        <taxon>Alphaproteobacteria</taxon>
        <taxon>Rhodospirillales</taxon>
        <taxon>Azospirillaceae</taxon>
        <taxon>Azospirillum</taxon>
    </lineage>
</organism>
<dbReference type="EC" id="3.2.1.17" evidence="7"/>
<keyword evidence="8" id="KW-0472">Membrane</keyword>
<comment type="catalytic activity">
    <reaction evidence="1 7">
        <text>Hydrolysis of (1-&gt;4)-beta-linkages between N-acetylmuramic acid and N-acetyl-D-glucosamine residues in a peptidoglycan and between N-acetyl-D-glucosamine residues in chitodextrins.</text>
        <dbReference type="EC" id="3.2.1.17"/>
    </reaction>
</comment>
<comment type="caution">
    <text evidence="9">The sequence shown here is derived from an EMBL/GenBank/DDBJ whole genome shotgun (WGS) entry which is preliminary data.</text>
</comment>
<dbReference type="InterPro" id="IPR023347">
    <property type="entry name" value="Lysozyme_dom_sf"/>
</dbReference>
<dbReference type="RefSeq" id="WP_145675337.1">
    <property type="nucleotide sequence ID" value="NZ_VITF01000004.1"/>
</dbReference>
<evidence type="ECO:0000256" key="4">
    <source>
        <dbReference type="ARBA" id="ARBA00022801"/>
    </source>
</evidence>
<dbReference type="GO" id="GO:0003796">
    <property type="term" value="F:lysozyme activity"/>
    <property type="evidence" value="ECO:0007669"/>
    <property type="project" value="UniProtKB-EC"/>
</dbReference>
<dbReference type="CDD" id="cd00737">
    <property type="entry name" value="lyz_endolysin_autolysin"/>
    <property type="match status" value="1"/>
</dbReference>
<evidence type="ECO:0000256" key="5">
    <source>
        <dbReference type="ARBA" id="ARBA00023200"/>
    </source>
</evidence>
<keyword evidence="2 7" id="KW-0929">Antimicrobial</keyword>
<keyword evidence="8" id="KW-1133">Transmembrane helix</keyword>
<comment type="similarity">
    <text evidence="7">Belongs to the glycosyl hydrolase 24 family.</text>
</comment>
<evidence type="ECO:0000256" key="2">
    <source>
        <dbReference type="ARBA" id="ARBA00022529"/>
    </source>
</evidence>
<dbReference type="PANTHER" id="PTHR38107">
    <property type="match status" value="1"/>
</dbReference>
<dbReference type="AlphaFoldDB" id="A0A560BBA2"/>
<dbReference type="InterPro" id="IPR051018">
    <property type="entry name" value="Bacteriophage_GH24"/>
</dbReference>
<dbReference type="Gene3D" id="1.10.530.40">
    <property type="match status" value="1"/>
</dbReference>
<feature type="transmembrane region" description="Helical" evidence="8">
    <location>
        <begin position="257"/>
        <end position="281"/>
    </location>
</feature>
<dbReference type="InterPro" id="IPR002196">
    <property type="entry name" value="Glyco_hydro_24"/>
</dbReference>
<evidence type="ECO:0000256" key="6">
    <source>
        <dbReference type="ARBA" id="ARBA00023295"/>
    </source>
</evidence>
<dbReference type="GO" id="GO:0009253">
    <property type="term" value="P:peptidoglycan catabolic process"/>
    <property type="evidence" value="ECO:0007669"/>
    <property type="project" value="InterPro"/>
</dbReference>
<gene>
    <name evidence="9" type="ORF">FBZ82_10475</name>
</gene>
<dbReference type="Proteomes" id="UP000316083">
    <property type="component" value="Unassembled WGS sequence"/>
</dbReference>
<proteinExistence type="inferred from homology"/>
<name>A0A560BBA2_AZOBR</name>
<reference evidence="9 10" key="1">
    <citation type="submission" date="2019-06" db="EMBL/GenBank/DDBJ databases">
        <title>Genomic Encyclopedia of Type Strains, Phase IV (KMG-V): Genome sequencing to study the core and pangenomes of soil and plant-associated prokaryotes.</title>
        <authorList>
            <person name="Whitman W."/>
        </authorList>
    </citation>
    <scope>NUCLEOTIDE SEQUENCE [LARGE SCALE GENOMIC DNA]</scope>
    <source>
        <strain evidence="9 10">BR 11796</strain>
    </source>
</reference>
<keyword evidence="4 7" id="KW-0378">Hydrolase</keyword>
<sequence>MTTLLAASPPSTVRAAPPPAAFDLARHFEGLSRTAYRCPAGVWTIGYGHTRDVAPGDAVTTERAERLLADDLAEAASLVDGAVTVPLTDGQRAALIDFVFNVGPGRPKKGKDPGKDGFVRLRSGKPSTLLRKLNAGDAEGAAGEFGAWVHGGGRVLPGLVRRRRAEELLFRGVDWRRALDDGPMVQAVEPAAPAAPSGAVRVAAGTLAVGGSLGVVAEALGPVLQVTQQVQDLAGQAQGVAAQAQGVSAAIRDLAGLLGWAPSPAVAVLATGLVVTLALLWRERRPRG</sequence>
<protein>
    <recommendedName>
        <fullName evidence="7">Lysozyme</fullName>
        <ecNumber evidence="7">3.2.1.17</ecNumber>
    </recommendedName>
</protein>
<evidence type="ECO:0000256" key="1">
    <source>
        <dbReference type="ARBA" id="ARBA00000632"/>
    </source>
</evidence>
<dbReference type="GO" id="GO:0016998">
    <property type="term" value="P:cell wall macromolecule catabolic process"/>
    <property type="evidence" value="ECO:0007669"/>
    <property type="project" value="InterPro"/>
</dbReference>